<keyword evidence="2" id="KW-0472">Membrane</keyword>
<feature type="transmembrane region" description="Helical" evidence="2">
    <location>
        <begin position="242"/>
        <end position="264"/>
    </location>
</feature>
<proteinExistence type="predicted"/>
<sequence>MRPSKWVQGPLTAPSLADTRGKRKRKHMEESQRKVAVVSSGKGWSGGWIITGRAVHTALWETGVRSCVPTEELRTLYSPISVGRARFENKTLFLCLQDVRKFIALTVAPIDGLFEPKVVKLDTICVECTRVSLIVRYLSTLSDLLALCNISPNTVLGESRGLRCACNYRHEADIGQCGARELLSGRTRYVALFIQYCVRELAVMGIPGRTSQMKTHQTKTTMMSPLINPPCSSGFGGSTVDIIILVIGSAVIVLFMVGMCYTCYKMRNRQRQTDRDNARTRFRSTVAVIQVSRSPPVLERVPNPSAPPVEPVRGVPPPYSPPPGPVADILGGQLDQWQTSWEDNRTSGRHLGRTIRPVADILGGQLDHVSRRTTSTIHGGRRITKMAASESTEAQSATKEMTSFPTDKTYLAVAPPRHLEKKRRTEDHTIFHQKCVN</sequence>
<dbReference type="EMBL" id="OE007856">
    <property type="protein sequence ID" value="CAD7463361.1"/>
    <property type="molecule type" value="Genomic_DNA"/>
</dbReference>
<feature type="region of interest" description="Disordered" evidence="1">
    <location>
        <begin position="1"/>
        <end position="32"/>
    </location>
</feature>
<keyword evidence="2" id="KW-0812">Transmembrane</keyword>
<evidence type="ECO:0000313" key="3">
    <source>
        <dbReference type="EMBL" id="CAD7463361.1"/>
    </source>
</evidence>
<gene>
    <name evidence="3" type="ORF">TTEB3V08_LOCUS11247</name>
</gene>
<dbReference type="AlphaFoldDB" id="A0A7R9IS00"/>
<reference evidence="3" key="1">
    <citation type="submission" date="2020-11" db="EMBL/GenBank/DDBJ databases">
        <authorList>
            <person name="Tran Van P."/>
        </authorList>
    </citation>
    <scope>NUCLEOTIDE SEQUENCE</scope>
</reference>
<keyword evidence="2" id="KW-1133">Transmembrane helix</keyword>
<evidence type="ECO:0000256" key="2">
    <source>
        <dbReference type="SAM" id="Phobius"/>
    </source>
</evidence>
<organism evidence="3">
    <name type="scientific">Timema tahoe</name>
    <dbReference type="NCBI Taxonomy" id="61484"/>
    <lineage>
        <taxon>Eukaryota</taxon>
        <taxon>Metazoa</taxon>
        <taxon>Ecdysozoa</taxon>
        <taxon>Arthropoda</taxon>
        <taxon>Hexapoda</taxon>
        <taxon>Insecta</taxon>
        <taxon>Pterygota</taxon>
        <taxon>Neoptera</taxon>
        <taxon>Polyneoptera</taxon>
        <taxon>Phasmatodea</taxon>
        <taxon>Timematodea</taxon>
        <taxon>Timematoidea</taxon>
        <taxon>Timematidae</taxon>
        <taxon>Timema</taxon>
    </lineage>
</organism>
<accession>A0A7R9IS00</accession>
<protein>
    <submittedName>
        <fullName evidence="3">Uncharacterized protein</fullName>
    </submittedName>
</protein>
<evidence type="ECO:0000256" key="1">
    <source>
        <dbReference type="SAM" id="MobiDB-lite"/>
    </source>
</evidence>
<name>A0A7R9IS00_9NEOP</name>